<sequence>MIPVPWYPFTFTSFPAPEISIFSTLLPPKAFQIGFPHPQSSVYRPGRPACKFFQIQAVPPQCALRLQNLSLQSSANPFYMPLLRFHLDFFRFSALLPPCLSDRPLLPSHISLNNILLRPIIHYHYCILIKPIIYYACAEK</sequence>
<name>A0A0G1S689_9BACT</name>
<dbReference type="AlphaFoldDB" id="A0A0G1S689"/>
<protein>
    <submittedName>
        <fullName evidence="1">Uncharacterized protein</fullName>
    </submittedName>
</protein>
<gene>
    <name evidence="1" type="ORF">UX87_C0003G0042</name>
</gene>
<comment type="caution">
    <text evidence="1">The sequence shown here is derived from an EMBL/GenBank/DDBJ whole genome shotgun (WGS) entry which is preliminary data.</text>
</comment>
<accession>A0A0G1S689</accession>
<dbReference type="EMBL" id="LCNV01000003">
    <property type="protein sequence ID" value="KKU64901.1"/>
    <property type="molecule type" value="Genomic_DNA"/>
</dbReference>
<reference evidence="1 2" key="1">
    <citation type="journal article" date="2015" name="Nature">
        <title>rRNA introns, odd ribosomes, and small enigmatic genomes across a large radiation of phyla.</title>
        <authorList>
            <person name="Brown C.T."/>
            <person name="Hug L.A."/>
            <person name="Thomas B.C."/>
            <person name="Sharon I."/>
            <person name="Castelle C.J."/>
            <person name="Singh A."/>
            <person name="Wilkins M.J."/>
            <person name="Williams K.H."/>
            <person name="Banfield J.F."/>
        </authorList>
    </citation>
    <scope>NUCLEOTIDE SEQUENCE [LARGE SCALE GENOMIC DNA]</scope>
</reference>
<evidence type="ECO:0000313" key="2">
    <source>
        <dbReference type="Proteomes" id="UP000034364"/>
    </source>
</evidence>
<dbReference type="Proteomes" id="UP000034364">
    <property type="component" value="Unassembled WGS sequence"/>
</dbReference>
<organism evidence="1 2">
    <name type="scientific">Candidatus Amesbacteria bacterium GW2011_GWA1_47_16</name>
    <dbReference type="NCBI Taxonomy" id="1618353"/>
    <lineage>
        <taxon>Bacteria</taxon>
        <taxon>Candidatus Amesiibacteriota</taxon>
    </lineage>
</organism>
<proteinExistence type="predicted"/>
<evidence type="ECO:0000313" key="1">
    <source>
        <dbReference type="EMBL" id="KKU64901.1"/>
    </source>
</evidence>